<protein>
    <submittedName>
        <fullName evidence="2">UDP-N-acetylglucosamine 2-epimerase (Hydrolyzing)</fullName>
    </submittedName>
</protein>
<dbReference type="InterPro" id="IPR003331">
    <property type="entry name" value="UDP_GlcNAc_Epimerase_2_dom"/>
</dbReference>
<dbReference type="GO" id="GO:0004553">
    <property type="term" value="F:hydrolase activity, hydrolyzing O-glycosyl compounds"/>
    <property type="evidence" value="ECO:0007669"/>
    <property type="project" value="InterPro"/>
</dbReference>
<evidence type="ECO:0000259" key="1">
    <source>
        <dbReference type="Pfam" id="PF02350"/>
    </source>
</evidence>
<proteinExistence type="predicted"/>
<dbReference type="Gene3D" id="3.40.50.2000">
    <property type="entry name" value="Glycogen Phosphorylase B"/>
    <property type="match status" value="2"/>
</dbReference>
<dbReference type="Proteomes" id="UP000263642">
    <property type="component" value="Unassembled WGS sequence"/>
</dbReference>
<gene>
    <name evidence="2" type="primary">neuC</name>
    <name evidence="2" type="ORF">DIT97_28305</name>
</gene>
<organism evidence="2 3">
    <name type="scientific">Gimesia maris</name>
    <dbReference type="NCBI Taxonomy" id="122"/>
    <lineage>
        <taxon>Bacteria</taxon>
        <taxon>Pseudomonadati</taxon>
        <taxon>Planctomycetota</taxon>
        <taxon>Planctomycetia</taxon>
        <taxon>Planctomycetales</taxon>
        <taxon>Planctomycetaceae</taxon>
        <taxon>Gimesia</taxon>
    </lineage>
</organism>
<evidence type="ECO:0000313" key="3">
    <source>
        <dbReference type="Proteomes" id="UP000263642"/>
    </source>
</evidence>
<sequence length="401" mass="44530">MNKTVCLITGSRAEYGLLRPLLDELQADSEIRLQLLVTGSHLSPEFGLTYQEIETDGYRIDEKVEVVMSSDSPVGICKSMGLGLISFSEAYSRLNPDLIVVLGDRYEIFSAVSAAHISRIPVAHLHGGEVTEGAFDDALRHSITKMSYLHFTANEDYRRRVIQLGENPDRVFNVGAIGLDNITRLKLLSRGELEDSLGFQFNRRNLLCTYHPVTLESDTAESHMQNLLNVLEQQEDTNIIFTKSNADTSGRIINQMIDEFVQKDRNHYHAYASLGQLRYLSLMQYVDAVVGNSSSGIIEAPGFGIGTVNLGDRQKGRVRSKLVIDCGPDETAIATAFKTLYSPAFDKLRKTATNPYGNGQSAPRIARILRESPLTQTTQKSFYDLVSDRVSPHGVNRVPAN</sequence>
<dbReference type="InterPro" id="IPR020004">
    <property type="entry name" value="UDP-GlcNAc_Epase"/>
</dbReference>
<dbReference type="NCBIfam" id="TIGR03568">
    <property type="entry name" value="NeuC_NnaA"/>
    <property type="match status" value="1"/>
</dbReference>
<dbReference type="PANTHER" id="PTHR43174:SF3">
    <property type="entry name" value="UDP-N-ACETYLGLUCOSAMINE 2-EPIMERASE"/>
    <property type="match status" value="1"/>
</dbReference>
<feature type="domain" description="UDP-N-acetylglucosamine 2-epimerase" evidence="1">
    <location>
        <begin position="24"/>
        <end position="370"/>
    </location>
</feature>
<dbReference type="SUPFAM" id="SSF53756">
    <property type="entry name" value="UDP-Glycosyltransferase/glycogen phosphorylase"/>
    <property type="match status" value="1"/>
</dbReference>
<dbReference type="CDD" id="cd03786">
    <property type="entry name" value="GTB_UDP-GlcNAc_2-Epimerase"/>
    <property type="match status" value="1"/>
</dbReference>
<name>A0A3D3RD03_9PLAN</name>
<dbReference type="EMBL" id="DQAY01000170">
    <property type="protein sequence ID" value="HCO26724.1"/>
    <property type="molecule type" value="Genomic_DNA"/>
</dbReference>
<evidence type="ECO:0000313" key="2">
    <source>
        <dbReference type="EMBL" id="HCO26724.1"/>
    </source>
</evidence>
<dbReference type="PANTHER" id="PTHR43174">
    <property type="entry name" value="UDP-N-ACETYLGLUCOSAMINE 2-EPIMERASE"/>
    <property type="match status" value="1"/>
</dbReference>
<dbReference type="InterPro" id="IPR029767">
    <property type="entry name" value="WecB-like"/>
</dbReference>
<dbReference type="Pfam" id="PF02350">
    <property type="entry name" value="Epimerase_2"/>
    <property type="match status" value="1"/>
</dbReference>
<reference evidence="2 3" key="1">
    <citation type="journal article" date="2018" name="Nat. Biotechnol.">
        <title>A standardized bacterial taxonomy based on genome phylogeny substantially revises the tree of life.</title>
        <authorList>
            <person name="Parks D.H."/>
            <person name="Chuvochina M."/>
            <person name="Waite D.W."/>
            <person name="Rinke C."/>
            <person name="Skarshewski A."/>
            <person name="Chaumeil P.A."/>
            <person name="Hugenholtz P."/>
        </authorList>
    </citation>
    <scope>NUCLEOTIDE SEQUENCE [LARGE SCALE GENOMIC DNA]</scope>
    <source>
        <strain evidence="2">UBA9375</strain>
    </source>
</reference>
<dbReference type="AlphaFoldDB" id="A0A3D3RD03"/>
<comment type="caution">
    <text evidence="2">The sequence shown here is derived from an EMBL/GenBank/DDBJ whole genome shotgun (WGS) entry which is preliminary data.</text>
</comment>
<accession>A0A3D3RD03</accession>
<dbReference type="GO" id="GO:0006047">
    <property type="term" value="P:UDP-N-acetylglucosamine metabolic process"/>
    <property type="evidence" value="ECO:0007669"/>
    <property type="project" value="InterPro"/>
</dbReference>